<feature type="chain" id="PRO_5014156882" description="glucan endo-1,3-beta-D-glucosidase" evidence="12">
    <location>
        <begin position="27"/>
        <end position="451"/>
    </location>
</feature>
<dbReference type="OrthoDB" id="1938138at2759"/>
<dbReference type="GO" id="GO:0016740">
    <property type="term" value="F:transferase activity"/>
    <property type="evidence" value="ECO:0007669"/>
    <property type="project" value="UniProtKB-KW"/>
</dbReference>
<protein>
    <recommendedName>
        <fullName evidence="4">glucan endo-1,3-beta-D-glucosidase</fullName>
        <ecNumber evidence="4">3.2.1.39</ecNumber>
    </recommendedName>
</protein>
<dbReference type="SUPFAM" id="SSF51445">
    <property type="entry name" value="(Trans)glycosidases"/>
    <property type="match status" value="1"/>
</dbReference>
<gene>
    <name evidence="14" type="primary">GLC1</name>
    <name evidence="14" type="ORF">AXF42_Ash017460</name>
</gene>
<dbReference type="Proteomes" id="UP000236161">
    <property type="component" value="Unassembled WGS sequence"/>
</dbReference>
<dbReference type="SMART" id="SM00768">
    <property type="entry name" value="X8"/>
    <property type="match status" value="1"/>
</dbReference>
<dbReference type="Pfam" id="PF07983">
    <property type="entry name" value="X8"/>
    <property type="match status" value="1"/>
</dbReference>
<dbReference type="Pfam" id="PF00332">
    <property type="entry name" value="Glyco_hydro_17"/>
    <property type="match status" value="1"/>
</dbReference>
<evidence type="ECO:0000256" key="3">
    <source>
        <dbReference type="ARBA" id="ARBA00008773"/>
    </source>
</evidence>
<feature type="signal peptide" evidence="12">
    <location>
        <begin position="1"/>
        <end position="26"/>
    </location>
</feature>
<keyword evidence="15" id="KW-1185">Reference proteome</keyword>
<dbReference type="InterPro" id="IPR012946">
    <property type="entry name" value="X8"/>
</dbReference>
<dbReference type="STRING" id="1088818.A0A2H9ZZ34"/>
<evidence type="ECO:0000256" key="4">
    <source>
        <dbReference type="ARBA" id="ARBA00012780"/>
    </source>
</evidence>
<name>A0A2H9ZZ34_9ASPA</name>
<organism evidence="14 15">
    <name type="scientific">Apostasia shenzhenica</name>
    <dbReference type="NCBI Taxonomy" id="1088818"/>
    <lineage>
        <taxon>Eukaryota</taxon>
        <taxon>Viridiplantae</taxon>
        <taxon>Streptophyta</taxon>
        <taxon>Embryophyta</taxon>
        <taxon>Tracheophyta</taxon>
        <taxon>Spermatophyta</taxon>
        <taxon>Magnoliopsida</taxon>
        <taxon>Liliopsida</taxon>
        <taxon>Asparagales</taxon>
        <taxon>Orchidaceae</taxon>
        <taxon>Apostasioideae</taxon>
        <taxon>Apostasia</taxon>
    </lineage>
</organism>
<dbReference type="GO" id="GO:0042973">
    <property type="term" value="F:glucan endo-1,3-beta-D-glucosidase activity"/>
    <property type="evidence" value="ECO:0007669"/>
    <property type="project" value="UniProtKB-EC"/>
</dbReference>
<evidence type="ECO:0000259" key="13">
    <source>
        <dbReference type="SMART" id="SM00768"/>
    </source>
</evidence>
<dbReference type="EC" id="3.2.1.39" evidence="4"/>
<dbReference type="GO" id="GO:0005975">
    <property type="term" value="P:carbohydrate metabolic process"/>
    <property type="evidence" value="ECO:0007669"/>
    <property type="project" value="InterPro"/>
</dbReference>
<sequence>MAGTLRPMAALLSLLILVLLSPSSHAAAPLSIGVNYGTLADNLPPPAQVAAFLKDRTSIDRVKLFDCNPDILRAFAGTGVSLLITAPNGVIPTLSRLSGARAWVAANVAPFYPSTNISLIAVGNEIMASGDRNLIARLVPAMRSLSSALSEAGFPQIRVSTPHSLGILSSSDPPSSGRFRRGYDRAIFSPMLDFHRRTKTPFIVNTYPYFGYSDRTLDYALFKPNQGIRDPVTRITYTNMFDAQMDAVFSAMNRLGFGDVEIAVGETGWPSAAEPGQAGVSPAFAAEYNGNLIRHVSSGKGTPLMPNRKFETYIFALFNENLKPGPIAERNFGLFRPDFTPVYDAGVLRGGSQGAGAKPAPRAAGKWCVAKGGASEAALNANIEFACGTAGVDCRPINAGGPCFEPNTAQAHASYAMNAYYKASGRHDFNCDFSQTGVIMTSDPSYGDCKF</sequence>
<dbReference type="InterPro" id="IPR000490">
    <property type="entry name" value="Glyco_hydro_17"/>
</dbReference>
<dbReference type="InterPro" id="IPR017853">
    <property type="entry name" value="GH"/>
</dbReference>
<evidence type="ECO:0000313" key="14">
    <source>
        <dbReference type="EMBL" id="PKA48561.1"/>
    </source>
</evidence>
<evidence type="ECO:0000256" key="11">
    <source>
        <dbReference type="RuleBase" id="RU004336"/>
    </source>
</evidence>
<evidence type="ECO:0000256" key="9">
    <source>
        <dbReference type="ARBA" id="ARBA00023295"/>
    </source>
</evidence>
<feature type="domain" description="X8" evidence="13">
    <location>
        <begin position="366"/>
        <end position="451"/>
    </location>
</feature>
<dbReference type="Gene3D" id="1.20.58.1040">
    <property type="match status" value="1"/>
</dbReference>
<comment type="catalytic activity">
    <reaction evidence="1">
        <text>Hydrolysis of (1-&gt;3)-beta-D-glucosidic linkages in (1-&gt;3)-beta-D-glucans.</text>
        <dbReference type="EC" id="3.2.1.39"/>
    </reaction>
</comment>
<reference evidence="14 15" key="1">
    <citation type="journal article" date="2017" name="Nature">
        <title>The Apostasia genome and the evolution of orchids.</title>
        <authorList>
            <person name="Zhang G.Q."/>
            <person name="Liu K.W."/>
            <person name="Li Z."/>
            <person name="Lohaus R."/>
            <person name="Hsiao Y.Y."/>
            <person name="Niu S.C."/>
            <person name="Wang J.Y."/>
            <person name="Lin Y.C."/>
            <person name="Xu Q."/>
            <person name="Chen L.J."/>
            <person name="Yoshida K."/>
            <person name="Fujiwara S."/>
            <person name="Wang Z.W."/>
            <person name="Zhang Y.Q."/>
            <person name="Mitsuda N."/>
            <person name="Wang M."/>
            <person name="Liu G.H."/>
            <person name="Pecoraro L."/>
            <person name="Huang H.X."/>
            <person name="Xiao X.J."/>
            <person name="Lin M."/>
            <person name="Wu X.Y."/>
            <person name="Wu W.L."/>
            <person name="Chen Y.Y."/>
            <person name="Chang S.B."/>
            <person name="Sakamoto S."/>
            <person name="Ohme-Takagi M."/>
            <person name="Yagi M."/>
            <person name="Zeng S.J."/>
            <person name="Shen C.Y."/>
            <person name="Yeh C.M."/>
            <person name="Luo Y.B."/>
            <person name="Tsai W.C."/>
            <person name="Van de Peer Y."/>
            <person name="Liu Z.J."/>
        </authorList>
    </citation>
    <scope>NUCLEOTIDE SEQUENCE [LARGE SCALE GENOMIC DNA]</scope>
    <source>
        <strain evidence="15">cv. Shenzhen</strain>
        <tissue evidence="14">Stem</tissue>
    </source>
</reference>
<evidence type="ECO:0000256" key="6">
    <source>
        <dbReference type="ARBA" id="ARBA00022729"/>
    </source>
</evidence>
<dbReference type="Gene3D" id="3.20.20.80">
    <property type="entry name" value="Glycosidases"/>
    <property type="match status" value="1"/>
</dbReference>
<dbReference type="PROSITE" id="PS00587">
    <property type="entry name" value="GLYCOSYL_HYDROL_F17"/>
    <property type="match status" value="1"/>
</dbReference>
<comment type="subcellular location">
    <subcellularLocation>
        <location evidence="2">Secreted</location>
    </subcellularLocation>
</comment>
<evidence type="ECO:0000256" key="12">
    <source>
        <dbReference type="SAM" id="SignalP"/>
    </source>
</evidence>
<dbReference type="GO" id="GO:0005576">
    <property type="term" value="C:extracellular region"/>
    <property type="evidence" value="ECO:0007669"/>
    <property type="project" value="UniProtKB-SubCell"/>
</dbReference>
<dbReference type="InterPro" id="IPR044965">
    <property type="entry name" value="Glyco_hydro_17_plant"/>
</dbReference>
<comment type="similarity">
    <text evidence="3 10">Belongs to the glycosyl hydrolase 17 family.</text>
</comment>
<keyword evidence="14" id="KW-0808">Transferase</keyword>
<keyword evidence="7 11" id="KW-0378">Hydrolase</keyword>
<evidence type="ECO:0000256" key="10">
    <source>
        <dbReference type="RuleBase" id="RU004335"/>
    </source>
</evidence>
<dbReference type="EMBL" id="KZ452313">
    <property type="protein sequence ID" value="PKA48561.1"/>
    <property type="molecule type" value="Genomic_DNA"/>
</dbReference>
<accession>A0A2H9ZZ34</accession>
<dbReference type="FunFam" id="3.20.20.80:FF:000005">
    <property type="entry name" value="Glucan endo-1,3-beta-glucosidase 14"/>
    <property type="match status" value="1"/>
</dbReference>
<evidence type="ECO:0000256" key="2">
    <source>
        <dbReference type="ARBA" id="ARBA00004613"/>
    </source>
</evidence>
<proteinExistence type="inferred from homology"/>
<evidence type="ECO:0000256" key="1">
    <source>
        <dbReference type="ARBA" id="ARBA00000382"/>
    </source>
</evidence>
<dbReference type="AlphaFoldDB" id="A0A2H9ZZ34"/>
<dbReference type="FunFam" id="1.20.58.1040:FF:000003">
    <property type="entry name" value="glucan endo-1,3-beta-glucosidase 7"/>
    <property type="match status" value="1"/>
</dbReference>
<keyword evidence="6 12" id="KW-0732">Signal</keyword>
<evidence type="ECO:0000256" key="8">
    <source>
        <dbReference type="ARBA" id="ARBA00023157"/>
    </source>
</evidence>
<keyword evidence="8" id="KW-1015">Disulfide bond</keyword>
<keyword evidence="5" id="KW-0964">Secreted</keyword>
<evidence type="ECO:0000313" key="15">
    <source>
        <dbReference type="Proteomes" id="UP000236161"/>
    </source>
</evidence>
<evidence type="ECO:0000256" key="5">
    <source>
        <dbReference type="ARBA" id="ARBA00022525"/>
    </source>
</evidence>
<dbReference type="PANTHER" id="PTHR32227">
    <property type="entry name" value="GLUCAN ENDO-1,3-BETA-GLUCOSIDASE BG1-RELATED-RELATED"/>
    <property type="match status" value="1"/>
</dbReference>
<evidence type="ECO:0000256" key="7">
    <source>
        <dbReference type="ARBA" id="ARBA00022801"/>
    </source>
</evidence>
<keyword evidence="9 11" id="KW-0326">Glycosidase</keyword>